<evidence type="ECO:0000313" key="2">
    <source>
        <dbReference type="EMBL" id="QHT95693.1"/>
    </source>
</evidence>
<dbReference type="EMBL" id="MN740245">
    <property type="protein sequence ID" value="QHT95693.1"/>
    <property type="molecule type" value="Genomic_DNA"/>
</dbReference>
<keyword evidence="1" id="KW-1133">Transmembrane helix</keyword>
<protein>
    <submittedName>
        <fullName evidence="2">Uncharacterized protein</fullName>
    </submittedName>
</protein>
<proteinExistence type="predicted"/>
<evidence type="ECO:0000256" key="1">
    <source>
        <dbReference type="SAM" id="Phobius"/>
    </source>
</evidence>
<name>A0A6C0IVY1_9ZZZZ</name>
<organism evidence="2">
    <name type="scientific">viral metagenome</name>
    <dbReference type="NCBI Taxonomy" id="1070528"/>
    <lineage>
        <taxon>unclassified sequences</taxon>
        <taxon>metagenomes</taxon>
        <taxon>organismal metagenomes</taxon>
    </lineage>
</organism>
<reference evidence="2" key="1">
    <citation type="journal article" date="2020" name="Nature">
        <title>Giant virus diversity and host interactions through global metagenomics.</title>
        <authorList>
            <person name="Schulz F."/>
            <person name="Roux S."/>
            <person name="Paez-Espino D."/>
            <person name="Jungbluth S."/>
            <person name="Walsh D.A."/>
            <person name="Denef V.J."/>
            <person name="McMahon K.D."/>
            <person name="Konstantinidis K.T."/>
            <person name="Eloe-Fadrosh E.A."/>
            <person name="Kyrpides N.C."/>
            <person name="Woyke T."/>
        </authorList>
    </citation>
    <scope>NUCLEOTIDE SEQUENCE</scope>
    <source>
        <strain evidence="2">GVMAG-M-3300024301-20</strain>
    </source>
</reference>
<keyword evidence="1" id="KW-0812">Transmembrane</keyword>
<dbReference type="AlphaFoldDB" id="A0A6C0IVY1"/>
<accession>A0A6C0IVY1</accession>
<keyword evidence="1" id="KW-0472">Membrane</keyword>
<sequence length="140" mass="15473">MEDDLFKMVGILFVSLFIIYIVVKLFHLQASVLEGLTNPDSSTNSIPVSGEAGTSASYAAGIKAQVVKLQDELLVSKYRKDYETAIINLDDYCGMLLLQNALNMNTSGDLKTNMEKLNNMNTLRQAKDSLNVAMKFLDAQ</sequence>
<feature type="transmembrane region" description="Helical" evidence="1">
    <location>
        <begin position="6"/>
        <end position="23"/>
    </location>
</feature>